<reference evidence="2" key="1">
    <citation type="journal article" date="2015" name="Genome Biol. Evol.">
        <title>Nucleomorph Genome Sequences of Two Chlorarachniophytes, Amorphochlora amoebiformis and Lotharella vacuolata.</title>
        <authorList>
            <person name="Suzuki S."/>
            <person name="Shirato S."/>
            <person name="Hirakawa Y."/>
            <person name="Ishida K."/>
        </authorList>
    </citation>
    <scope>NUCLEOTIDE SEQUENCE</scope>
    <source>
        <strain evidence="2">CCMP2058</strain>
    </source>
</reference>
<keyword evidence="1" id="KW-0472">Membrane</keyword>
<dbReference type="EMBL" id="AB996604">
    <property type="protein sequence ID" value="BAS01963.1"/>
    <property type="molecule type" value="Genomic_DNA"/>
</dbReference>
<name>A0A0H5BIT7_9EUKA</name>
<feature type="transmembrane region" description="Helical" evidence="1">
    <location>
        <begin position="35"/>
        <end position="52"/>
    </location>
</feature>
<keyword evidence="1" id="KW-0812">Transmembrane</keyword>
<accession>A0A0H5BIT7</accession>
<sequence length="54" mass="6452">MVHKGSKLNYLSAIHRNSFNLFINEKIENLFKKNTNIIVLKYFLMIICVFVYNN</sequence>
<evidence type="ECO:0000313" key="2">
    <source>
        <dbReference type="EMBL" id="BAS01963.1"/>
    </source>
</evidence>
<organism evidence="2">
    <name type="scientific">Amorphochlora amoebiformis</name>
    <dbReference type="NCBI Taxonomy" id="1561963"/>
    <lineage>
        <taxon>Eukaryota</taxon>
        <taxon>Sar</taxon>
        <taxon>Rhizaria</taxon>
        <taxon>Cercozoa</taxon>
        <taxon>Chlorarachniophyceae</taxon>
        <taxon>Amorphochlora</taxon>
    </lineage>
</organism>
<evidence type="ECO:0000256" key="1">
    <source>
        <dbReference type="SAM" id="Phobius"/>
    </source>
</evidence>
<keyword evidence="1" id="KW-1133">Transmembrane helix</keyword>
<keyword evidence="2" id="KW-0542">Nucleomorph</keyword>
<protein>
    <submittedName>
        <fullName evidence="2">Uncharacterized protein</fullName>
    </submittedName>
</protein>
<geneLocation type="nucleomorph" evidence="2"/>
<proteinExistence type="predicted"/>
<dbReference type="AlphaFoldDB" id="A0A0H5BIT7"/>